<gene>
    <name evidence="1" type="ORF">TMUPMC115_2184</name>
</gene>
<name>A0A091BZ09_9ENTE</name>
<dbReference type="SUPFAM" id="SSF142913">
    <property type="entry name" value="YktB/PF0168-like"/>
    <property type="match status" value="1"/>
</dbReference>
<sequence>MFTQESFEVFDIAGLDKRMEAIRNEIQPVFKTIDETIKKRVGKRIRRDSLYPYCATSQT</sequence>
<organism evidence="1 2">
    <name type="scientific">Tetragenococcus muriaticus PMC-11-5</name>
    <dbReference type="NCBI Taxonomy" id="1302649"/>
    <lineage>
        <taxon>Bacteria</taxon>
        <taxon>Bacillati</taxon>
        <taxon>Bacillota</taxon>
        <taxon>Bacilli</taxon>
        <taxon>Lactobacillales</taxon>
        <taxon>Enterococcaceae</taxon>
        <taxon>Tetragenococcus</taxon>
    </lineage>
</organism>
<dbReference type="Pfam" id="PF06335">
    <property type="entry name" value="DUF1054"/>
    <property type="match status" value="1"/>
</dbReference>
<dbReference type="InterPro" id="IPR009403">
    <property type="entry name" value="UPF0637"/>
</dbReference>
<protein>
    <submittedName>
        <fullName evidence="1">Uncharacterized protein</fullName>
    </submittedName>
</protein>
<proteinExistence type="predicted"/>
<reference evidence="1 2" key="1">
    <citation type="submission" date="2014-08" db="EMBL/GenBank/DDBJ databases">
        <title>Genome sequence of Tetragenococcus muriaticus.</title>
        <authorList>
            <person name="Chuea-nongthon C."/>
            <person name="Rodtong S."/>
            <person name="Yongsawatdigul J."/>
            <person name="Steele J.L."/>
            <person name="Liu X.-y."/>
            <person name="Speers J."/>
            <person name="Glasner J.D."/>
            <person name="Neeno-Eckwall E.C."/>
        </authorList>
    </citation>
    <scope>NUCLEOTIDE SEQUENCE [LARGE SCALE GENOMIC DNA]</scope>
    <source>
        <strain evidence="1 2">PMC-11-5</strain>
    </source>
</reference>
<comment type="caution">
    <text evidence="1">The sequence shown here is derived from an EMBL/GenBank/DDBJ whole genome shotgun (WGS) entry which is preliminary data.</text>
</comment>
<evidence type="ECO:0000313" key="1">
    <source>
        <dbReference type="EMBL" id="KFN89924.1"/>
    </source>
</evidence>
<dbReference type="Proteomes" id="UP000029380">
    <property type="component" value="Unassembled WGS sequence"/>
</dbReference>
<accession>A0A091BZ09</accession>
<dbReference type="AlphaFoldDB" id="A0A091BZ09"/>
<evidence type="ECO:0000313" key="2">
    <source>
        <dbReference type="Proteomes" id="UP000029380"/>
    </source>
</evidence>
<dbReference type="PATRIC" id="fig|1302649.3.peg.2182"/>
<dbReference type="InterPro" id="IPR053707">
    <property type="entry name" value="UPF0637_domain_sf"/>
</dbReference>
<dbReference type="Gene3D" id="3.30.930.20">
    <property type="entry name" value="Protein of unknown function DUF1054"/>
    <property type="match status" value="1"/>
</dbReference>
<dbReference type="EMBL" id="JPVU01000240">
    <property type="protein sequence ID" value="KFN89924.1"/>
    <property type="molecule type" value="Genomic_DNA"/>
</dbReference>